<protein>
    <submittedName>
        <fullName evidence="2">Uncharacterized protein</fullName>
    </submittedName>
</protein>
<evidence type="ECO:0000313" key="2">
    <source>
        <dbReference type="EMBL" id="PTB73124.1"/>
    </source>
</evidence>
<feature type="compositionally biased region" description="Pro residues" evidence="1">
    <location>
        <begin position="260"/>
        <end position="274"/>
    </location>
</feature>
<dbReference type="EMBL" id="KZ679139">
    <property type="protein sequence ID" value="PTB73124.1"/>
    <property type="molecule type" value="Genomic_DNA"/>
</dbReference>
<evidence type="ECO:0000256" key="1">
    <source>
        <dbReference type="SAM" id="MobiDB-lite"/>
    </source>
</evidence>
<feature type="region of interest" description="Disordered" evidence="1">
    <location>
        <begin position="145"/>
        <end position="216"/>
    </location>
</feature>
<sequence>MPLGNFATILPFLSPCSPSILRVSPPAPVPSKKKNEEEQKKKKKPALRICFPLKIQRGASSWWEYEEFRIEFRDRTMWRQAFGLDGHETRDVTGCSSVSASSCYSGLEGKSGENEGDVSEGVSATAGNRFMYLIPRLLFLTKANNTSERVSSGRTSTITVGIDRKQQQQLRSAPLKLPSKGQSPHDDAPVRPPPPPPPFGTPSTSPAVPPSEAAQIQHHREITLQKLEGRYVYKPKERYLSTFRSLFRTPKSPAPESTPILPPSPLRPHSPPQNPGTCRISHQEWANLRDDIVAGLSADAEALFPFLTDDQRAAFLRVEQKEGKFKVEHGDGAGGGGAKEALERIEERGWEDVLFVEFEDTPRTMRWWYTMREPQFFEWGAGMI</sequence>
<reference evidence="2 3" key="1">
    <citation type="submission" date="2016-07" db="EMBL/GenBank/DDBJ databases">
        <title>Multiple horizontal gene transfer events from other fungi enriched the ability of initially mycotrophic Trichoderma (Ascomycota) to feed on dead plant biomass.</title>
        <authorList>
            <consortium name="DOE Joint Genome Institute"/>
            <person name="Aerts A."/>
            <person name="Atanasova L."/>
            <person name="Chenthamara K."/>
            <person name="Zhang J."/>
            <person name="Grujic M."/>
            <person name="Henrissat B."/>
            <person name="Kuo A."/>
            <person name="Salamov A."/>
            <person name="Lipzen A."/>
            <person name="Labutti K."/>
            <person name="Barry K."/>
            <person name="Miao Y."/>
            <person name="Rahimi M.J."/>
            <person name="Shen Q."/>
            <person name="Grigoriev I.V."/>
            <person name="Kubicek C.P."/>
            <person name="Druzhinina I.S."/>
        </authorList>
    </citation>
    <scope>NUCLEOTIDE SEQUENCE [LARGE SCALE GENOMIC DNA]</scope>
    <source>
        <strain evidence="2 3">ATCC 18648</strain>
    </source>
</reference>
<dbReference type="Proteomes" id="UP000240760">
    <property type="component" value="Unassembled WGS sequence"/>
</dbReference>
<keyword evidence="3" id="KW-1185">Reference proteome</keyword>
<feature type="compositionally biased region" description="Pro residues" evidence="1">
    <location>
        <begin position="190"/>
        <end position="200"/>
    </location>
</feature>
<gene>
    <name evidence="2" type="ORF">M440DRAFT_1465173</name>
</gene>
<accession>A0A2T4BUY4</accession>
<organism evidence="2 3">
    <name type="scientific">Trichoderma longibrachiatum ATCC 18648</name>
    <dbReference type="NCBI Taxonomy" id="983965"/>
    <lineage>
        <taxon>Eukaryota</taxon>
        <taxon>Fungi</taxon>
        <taxon>Dikarya</taxon>
        <taxon>Ascomycota</taxon>
        <taxon>Pezizomycotina</taxon>
        <taxon>Sordariomycetes</taxon>
        <taxon>Hypocreomycetidae</taxon>
        <taxon>Hypocreales</taxon>
        <taxon>Hypocreaceae</taxon>
        <taxon>Trichoderma</taxon>
    </lineage>
</organism>
<feature type="region of interest" description="Disordered" evidence="1">
    <location>
        <begin position="248"/>
        <end position="277"/>
    </location>
</feature>
<evidence type="ECO:0000313" key="3">
    <source>
        <dbReference type="Proteomes" id="UP000240760"/>
    </source>
</evidence>
<proteinExistence type="predicted"/>
<name>A0A2T4BUY4_TRILO</name>
<dbReference type="OrthoDB" id="4898829at2759"/>
<dbReference type="AlphaFoldDB" id="A0A2T4BUY4"/>
<feature type="compositionally biased region" description="Polar residues" evidence="1">
    <location>
        <begin position="145"/>
        <end position="159"/>
    </location>
</feature>
<feature type="region of interest" description="Disordered" evidence="1">
    <location>
        <begin position="24"/>
        <end position="43"/>
    </location>
</feature>